<dbReference type="GO" id="GO:0051539">
    <property type="term" value="F:4 iron, 4 sulfur cluster binding"/>
    <property type="evidence" value="ECO:0007669"/>
    <property type="project" value="UniProtKB-UniRule"/>
</dbReference>
<dbReference type="FunFam" id="3.20.20.70:FF:000014">
    <property type="entry name" value="Probable dual-specificity RNA methyltransferase RlmN"/>
    <property type="match status" value="1"/>
</dbReference>
<comment type="subcellular location">
    <subcellularLocation>
        <location evidence="1 13">Cytoplasm</location>
    </subcellularLocation>
</comment>
<evidence type="ECO:0000313" key="16">
    <source>
        <dbReference type="Proteomes" id="UP000197032"/>
    </source>
</evidence>
<evidence type="ECO:0000313" key="15">
    <source>
        <dbReference type="EMBL" id="GAW91422.1"/>
    </source>
</evidence>
<dbReference type="OrthoDB" id="9793973at2"/>
<keyword evidence="6 13" id="KW-0808">Transferase</keyword>
<dbReference type="InterPro" id="IPR013785">
    <property type="entry name" value="Aldolase_TIM"/>
</dbReference>
<comment type="miscellaneous">
    <text evidence="13">Reaction proceeds by a ping-pong mechanism involving intermediate methylation of a conserved cysteine residue.</text>
</comment>
<evidence type="ECO:0000256" key="11">
    <source>
        <dbReference type="ARBA" id="ARBA00023014"/>
    </source>
</evidence>
<evidence type="ECO:0000256" key="13">
    <source>
        <dbReference type="HAMAP-Rule" id="MF_01849"/>
    </source>
</evidence>
<feature type="binding site" evidence="13">
    <location>
        <position position="126"/>
    </location>
    <ligand>
        <name>[4Fe-4S] cluster</name>
        <dbReference type="ChEBI" id="CHEBI:49883"/>
        <note>4Fe-4S-S-AdoMet</note>
    </ligand>
</feature>
<feature type="domain" description="Radical SAM core" evidence="14">
    <location>
        <begin position="105"/>
        <end position="338"/>
    </location>
</feature>
<dbReference type="InterPro" id="IPR040072">
    <property type="entry name" value="Methyltransferase_A"/>
</dbReference>
<dbReference type="InterPro" id="IPR004383">
    <property type="entry name" value="rRNA_lsu_MTrfase_RlmN/Cfr"/>
</dbReference>
<dbReference type="SFLD" id="SFLDS00029">
    <property type="entry name" value="Radical_SAM"/>
    <property type="match status" value="1"/>
</dbReference>
<dbReference type="PANTHER" id="PTHR30544">
    <property type="entry name" value="23S RRNA METHYLTRANSFERASE"/>
    <property type="match status" value="1"/>
</dbReference>
<name>A0A1Z5HPG4_9FIRM</name>
<feature type="active site" description="Proton acceptor" evidence="13">
    <location>
        <position position="94"/>
    </location>
</feature>
<feature type="binding site" evidence="13">
    <location>
        <position position="201"/>
    </location>
    <ligand>
        <name>S-adenosyl-L-methionine</name>
        <dbReference type="ChEBI" id="CHEBI:59789"/>
    </ligand>
</feature>
<dbReference type="Pfam" id="PF21016">
    <property type="entry name" value="RlmN_N"/>
    <property type="match status" value="1"/>
</dbReference>
<dbReference type="Gene3D" id="1.10.150.530">
    <property type="match status" value="1"/>
</dbReference>
<evidence type="ECO:0000256" key="4">
    <source>
        <dbReference type="ARBA" id="ARBA00022552"/>
    </source>
</evidence>
<dbReference type="InterPro" id="IPR048641">
    <property type="entry name" value="RlmN_N"/>
</dbReference>
<dbReference type="EC" id="2.1.1.192" evidence="13"/>
<dbReference type="InterPro" id="IPR027492">
    <property type="entry name" value="RNA_MTrfase_RlmN"/>
</dbReference>
<dbReference type="InterPro" id="IPR058240">
    <property type="entry name" value="rSAM_sf"/>
</dbReference>
<dbReference type="SFLD" id="SFLDG01062">
    <property type="entry name" value="methyltransferase_(Class_A)"/>
    <property type="match status" value="1"/>
</dbReference>
<dbReference type="GO" id="GO:0070475">
    <property type="term" value="P:rRNA base methylation"/>
    <property type="evidence" value="ECO:0007669"/>
    <property type="project" value="UniProtKB-UniRule"/>
</dbReference>
<evidence type="ECO:0000256" key="6">
    <source>
        <dbReference type="ARBA" id="ARBA00022679"/>
    </source>
</evidence>
<feature type="binding site" evidence="13">
    <location>
        <position position="119"/>
    </location>
    <ligand>
        <name>[4Fe-4S] cluster</name>
        <dbReference type="ChEBI" id="CHEBI:49883"/>
        <note>4Fe-4S-S-AdoMet</note>
    </ligand>
</feature>
<accession>A0A1Z5HPG4</accession>
<dbReference type="HAMAP" id="MF_01849">
    <property type="entry name" value="RNA_methyltr_RlmN"/>
    <property type="match status" value="1"/>
</dbReference>
<evidence type="ECO:0000256" key="1">
    <source>
        <dbReference type="ARBA" id="ARBA00004496"/>
    </source>
</evidence>
<keyword evidence="4 13" id="KW-0698">rRNA processing</keyword>
<evidence type="ECO:0000256" key="9">
    <source>
        <dbReference type="ARBA" id="ARBA00022723"/>
    </source>
</evidence>
<dbReference type="AlphaFoldDB" id="A0A1Z5HPG4"/>
<sequence>MEPTRDLRNLNLEEMEELVLKLHGKKYNARQLFQWVHQKGITDWGKMTNLPQKLIACLKEETEIGTLKPLERQVSRRDDTVKYLLGLSDGNAIETVLMTYTGREQRERYTVCLSTQVGCGVGCAFCATGQGGLVRNLEVAEIVGQVLNVELELRQKGQRVTNVVFMGMGEPLLNYHNVVKAIKILNHPLGLNIGWRRITVSTCGIVPKIKRLAREKMPLVLAVSLHAARDELRNWLVPVNRKYPLRDLLDACRYYVRETGRRITFEYVLIGGINDSERDARELASLLKGMLANVNVIPLNPIKETGFRKPVFKSVRNFMQMLEEEGIPAVLREEKGADIDAACGQLRGKLYS</sequence>
<comment type="caution">
    <text evidence="13">Lacks conserved residue(s) required for the propagation of feature annotation.</text>
</comment>
<keyword evidence="5 13" id="KW-0489">Methyltransferase</keyword>
<keyword evidence="12 13" id="KW-1015">Disulfide bond</keyword>
<evidence type="ECO:0000256" key="12">
    <source>
        <dbReference type="ARBA" id="ARBA00023157"/>
    </source>
</evidence>
<evidence type="ECO:0000256" key="2">
    <source>
        <dbReference type="ARBA" id="ARBA00022485"/>
    </source>
</evidence>
<keyword evidence="9 13" id="KW-0479">Metal-binding</keyword>
<dbReference type="InterPro" id="IPR007197">
    <property type="entry name" value="rSAM"/>
</dbReference>
<keyword evidence="16" id="KW-1185">Reference proteome</keyword>
<dbReference type="Pfam" id="PF04055">
    <property type="entry name" value="Radical_SAM"/>
    <property type="match status" value="1"/>
</dbReference>
<keyword evidence="2 13" id="KW-0004">4Fe-4S</keyword>
<evidence type="ECO:0000259" key="14">
    <source>
        <dbReference type="PROSITE" id="PS51918"/>
    </source>
</evidence>
<feature type="binding site" evidence="13">
    <location>
        <position position="123"/>
    </location>
    <ligand>
        <name>[4Fe-4S] cluster</name>
        <dbReference type="ChEBI" id="CHEBI:49883"/>
        <note>4Fe-4S-S-AdoMet</note>
    </ligand>
</feature>
<evidence type="ECO:0000256" key="10">
    <source>
        <dbReference type="ARBA" id="ARBA00023004"/>
    </source>
</evidence>
<feature type="binding site" evidence="13">
    <location>
        <begin position="224"/>
        <end position="226"/>
    </location>
    <ligand>
        <name>S-adenosyl-L-methionine</name>
        <dbReference type="ChEBI" id="CHEBI:59789"/>
    </ligand>
</feature>
<feature type="binding site" evidence="13">
    <location>
        <begin position="169"/>
        <end position="170"/>
    </location>
    <ligand>
        <name>S-adenosyl-L-methionine</name>
        <dbReference type="ChEBI" id="CHEBI:59789"/>
    </ligand>
</feature>
<dbReference type="SUPFAM" id="SSF102114">
    <property type="entry name" value="Radical SAM enzymes"/>
    <property type="match status" value="1"/>
</dbReference>
<comment type="caution">
    <text evidence="15">The sequence shown here is derived from an EMBL/GenBank/DDBJ whole genome shotgun (WGS) entry which is preliminary data.</text>
</comment>
<keyword evidence="7 13" id="KW-0949">S-adenosyl-L-methionine</keyword>
<dbReference type="Gene3D" id="3.20.20.70">
    <property type="entry name" value="Aldolase class I"/>
    <property type="match status" value="1"/>
</dbReference>
<keyword evidence="8 13" id="KW-0819">tRNA processing</keyword>
<dbReference type="SFLD" id="SFLDF00275">
    <property type="entry name" value="adenosine_C2_methyltransferase"/>
    <property type="match status" value="1"/>
</dbReference>
<dbReference type="GO" id="GO:0030488">
    <property type="term" value="P:tRNA methylation"/>
    <property type="evidence" value="ECO:0007669"/>
    <property type="project" value="UniProtKB-UniRule"/>
</dbReference>
<dbReference type="RefSeq" id="WP_088552955.1">
    <property type="nucleotide sequence ID" value="NZ_BDGJ01000017.1"/>
</dbReference>
<dbReference type="GO" id="GO:0000049">
    <property type="term" value="F:tRNA binding"/>
    <property type="evidence" value="ECO:0007669"/>
    <property type="project" value="UniProtKB-UniRule"/>
</dbReference>
<comment type="function">
    <text evidence="13">Specifically methylates position 2 of adenine 2503 in 23S rRNA and position 2 of adenine 37 in tRNAs.</text>
</comment>
<dbReference type="GO" id="GO:0046872">
    <property type="term" value="F:metal ion binding"/>
    <property type="evidence" value="ECO:0007669"/>
    <property type="project" value="UniProtKB-KW"/>
</dbReference>
<dbReference type="PANTHER" id="PTHR30544:SF5">
    <property type="entry name" value="RADICAL SAM CORE DOMAIN-CONTAINING PROTEIN"/>
    <property type="match status" value="1"/>
</dbReference>
<keyword evidence="10 13" id="KW-0408">Iron</keyword>
<dbReference type="GO" id="GO:0005737">
    <property type="term" value="C:cytoplasm"/>
    <property type="evidence" value="ECO:0007669"/>
    <property type="project" value="UniProtKB-SubCell"/>
</dbReference>
<feature type="active site" description="S-methylcysteine intermediate" evidence="13">
    <location>
        <position position="343"/>
    </location>
</feature>
<gene>
    <name evidence="13" type="primary">rlmN</name>
    <name evidence="15" type="ORF">KKC1_05840</name>
</gene>
<comment type="catalytic activity">
    <reaction evidence="13">
        <text>adenosine(37) in tRNA + 2 reduced [2Fe-2S]-[ferredoxin] + 2 S-adenosyl-L-methionine = 2-methyladenosine(37) in tRNA + 5'-deoxyadenosine + L-methionine + 2 oxidized [2Fe-2S]-[ferredoxin] + S-adenosyl-L-homocysteine</text>
        <dbReference type="Rhea" id="RHEA:43332"/>
        <dbReference type="Rhea" id="RHEA-COMP:10000"/>
        <dbReference type="Rhea" id="RHEA-COMP:10001"/>
        <dbReference type="Rhea" id="RHEA-COMP:10162"/>
        <dbReference type="Rhea" id="RHEA-COMP:10485"/>
        <dbReference type="ChEBI" id="CHEBI:17319"/>
        <dbReference type="ChEBI" id="CHEBI:33737"/>
        <dbReference type="ChEBI" id="CHEBI:33738"/>
        <dbReference type="ChEBI" id="CHEBI:57844"/>
        <dbReference type="ChEBI" id="CHEBI:57856"/>
        <dbReference type="ChEBI" id="CHEBI:59789"/>
        <dbReference type="ChEBI" id="CHEBI:74411"/>
        <dbReference type="ChEBI" id="CHEBI:74497"/>
        <dbReference type="EC" id="2.1.1.192"/>
    </reaction>
</comment>
<comment type="cofactor">
    <cofactor evidence="13">
        <name>[4Fe-4S] cluster</name>
        <dbReference type="ChEBI" id="CHEBI:49883"/>
    </cofactor>
    <text evidence="13">Binds 1 [4Fe-4S] cluster. The cluster is coordinated with 3 cysteines and an exchangeable S-adenosyl-L-methionine.</text>
</comment>
<reference evidence="16" key="1">
    <citation type="journal article" date="2017" name="Appl. Environ. Microbiol.">
        <title>Genomic analysis of Calderihabitans maritimus KKC1, a thermophilic hydrogenogenic carboxydotrophic bacterium isolated from marine sediment.</title>
        <authorList>
            <person name="Omae K."/>
            <person name="Yoneda Y."/>
            <person name="Fukuyama Y."/>
            <person name="Yoshida T."/>
            <person name="Sako Y."/>
        </authorList>
    </citation>
    <scope>NUCLEOTIDE SEQUENCE [LARGE SCALE GENOMIC DNA]</scope>
    <source>
        <strain evidence="16">KKC1</strain>
    </source>
</reference>
<dbReference type="SMART" id="SM00729">
    <property type="entry name" value="Elp3"/>
    <property type="match status" value="1"/>
</dbReference>
<dbReference type="PROSITE" id="PS51918">
    <property type="entry name" value="RADICAL_SAM"/>
    <property type="match status" value="1"/>
</dbReference>
<evidence type="ECO:0000256" key="3">
    <source>
        <dbReference type="ARBA" id="ARBA00022490"/>
    </source>
</evidence>
<proteinExistence type="inferred from homology"/>
<dbReference type="Proteomes" id="UP000197032">
    <property type="component" value="Unassembled WGS sequence"/>
</dbReference>
<feature type="binding site" evidence="13">
    <location>
        <position position="300"/>
    </location>
    <ligand>
        <name>S-adenosyl-L-methionine</name>
        <dbReference type="ChEBI" id="CHEBI:59789"/>
    </ligand>
</feature>
<dbReference type="InterPro" id="IPR006638">
    <property type="entry name" value="Elp3/MiaA/NifB-like_rSAM"/>
</dbReference>
<dbReference type="GO" id="GO:0002935">
    <property type="term" value="F:tRNA (adenine(37)-C2)-methyltransferase activity"/>
    <property type="evidence" value="ECO:0007669"/>
    <property type="project" value="UniProtKB-UniRule"/>
</dbReference>
<dbReference type="PIRSF" id="PIRSF006004">
    <property type="entry name" value="CHP00048"/>
    <property type="match status" value="1"/>
</dbReference>
<keyword evidence="11 13" id="KW-0411">Iron-sulfur</keyword>
<dbReference type="EMBL" id="BDGJ01000017">
    <property type="protein sequence ID" value="GAW91422.1"/>
    <property type="molecule type" value="Genomic_DNA"/>
</dbReference>
<dbReference type="NCBIfam" id="TIGR00048">
    <property type="entry name" value="rRNA_mod_RlmN"/>
    <property type="match status" value="1"/>
</dbReference>
<evidence type="ECO:0000256" key="7">
    <source>
        <dbReference type="ARBA" id="ARBA00022691"/>
    </source>
</evidence>
<evidence type="ECO:0000256" key="5">
    <source>
        <dbReference type="ARBA" id="ARBA00022603"/>
    </source>
</evidence>
<protein>
    <recommendedName>
        <fullName evidence="13">Probable dual-specificity RNA methyltransferase RlmN</fullName>
        <ecNumber evidence="13">2.1.1.192</ecNumber>
    </recommendedName>
    <alternativeName>
        <fullName evidence="13">23S rRNA (adenine(2503)-C(2))-methyltransferase</fullName>
    </alternativeName>
    <alternativeName>
        <fullName evidence="13">23S rRNA m2A2503 methyltransferase</fullName>
    </alternativeName>
    <alternativeName>
        <fullName evidence="13">Ribosomal RNA large subunit methyltransferase N</fullName>
    </alternativeName>
    <alternativeName>
        <fullName evidence="13">tRNA (adenine(37)-C(2))-methyltransferase</fullName>
    </alternativeName>
    <alternativeName>
        <fullName evidence="13">tRNA m2A37 methyltransferase</fullName>
    </alternativeName>
</protein>
<dbReference type="GO" id="GO:0019843">
    <property type="term" value="F:rRNA binding"/>
    <property type="evidence" value="ECO:0007669"/>
    <property type="project" value="UniProtKB-UniRule"/>
</dbReference>
<organism evidence="15 16">
    <name type="scientific">Calderihabitans maritimus</name>
    <dbReference type="NCBI Taxonomy" id="1246530"/>
    <lineage>
        <taxon>Bacteria</taxon>
        <taxon>Bacillati</taxon>
        <taxon>Bacillota</taxon>
        <taxon>Clostridia</taxon>
        <taxon>Neomoorellales</taxon>
        <taxon>Calderihabitantaceae</taxon>
        <taxon>Calderihabitans</taxon>
    </lineage>
</organism>
<dbReference type="CDD" id="cd01335">
    <property type="entry name" value="Radical_SAM"/>
    <property type="match status" value="1"/>
</dbReference>
<dbReference type="GO" id="GO:0070040">
    <property type="term" value="F:rRNA (adenine(2503)-C2-)-methyltransferase activity"/>
    <property type="evidence" value="ECO:0007669"/>
    <property type="project" value="UniProtKB-UniRule"/>
</dbReference>
<keyword evidence="3 13" id="KW-0963">Cytoplasm</keyword>
<comment type="catalytic activity">
    <reaction evidence="13">
        <text>adenosine(2503) in 23S rRNA + 2 reduced [2Fe-2S]-[ferredoxin] + 2 S-adenosyl-L-methionine = 2-methyladenosine(2503) in 23S rRNA + 5'-deoxyadenosine + L-methionine + 2 oxidized [2Fe-2S]-[ferredoxin] + S-adenosyl-L-homocysteine</text>
        <dbReference type="Rhea" id="RHEA:42916"/>
        <dbReference type="Rhea" id="RHEA-COMP:10000"/>
        <dbReference type="Rhea" id="RHEA-COMP:10001"/>
        <dbReference type="Rhea" id="RHEA-COMP:10152"/>
        <dbReference type="Rhea" id="RHEA-COMP:10282"/>
        <dbReference type="ChEBI" id="CHEBI:17319"/>
        <dbReference type="ChEBI" id="CHEBI:33737"/>
        <dbReference type="ChEBI" id="CHEBI:33738"/>
        <dbReference type="ChEBI" id="CHEBI:57844"/>
        <dbReference type="ChEBI" id="CHEBI:57856"/>
        <dbReference type="ChEBI" id="CHEBI:59789"/>
        <dbReference type="ChEBI" id="CHEBI:74411"/>
        <dbReference type="ChEBI" id="CHEBI:74497"/>
        <dbReference type="EC" id="2.1.1.192"/>
    </reaction>
</comment>
<evidence type="ECO:0000256" key="8">
    <source>
        <dbReference type="ARBA" id="ARBA00022694"/>
    </source>
</evidence>
<comment type="similarity">
    <text evidence="13">Belongs to the radical SAM superfamily. RlmN family.</text>
</comment>